<sequence>MFRLLIAAFFAAVSANVIVDGPCPDVKPLENFNFHDYQGTWYEIAKFPNSGEDGRRGKCTTAEYTVDGEKGKVKNSQVVDGVKTYVAGDISLAAPGKILITYKFGAYTKNSILTILDTDYNNYAIGYSCKFLENENKHQVFSWIISRNQSLGDAKSKVDDYLKNNDAIDTSKYVYNEYTEEACKFTSVRAITEIHRGRH</sequence>
<dbReference type="InterPro" id="IPR012674">
    <property type="entry name" value="Calycin"/>
</dbReference>
<evidence type="ECO:0000256" key="2">
    <source>
        <dbReference type="ARBA" id="ARBA00023157"/>
    </source>
</evidence>
<dbReference type="EMBL" id="OW152828">
    <property type="protein sequence ID" value="CAH2044977.1"/>
    <property type="molecule type" value="Genomic_DNA"/>
</dbReference>
<dbReference type="InterPro" id="IPR000566">
    <property type="entry name" value="Lipocln_cytosolic_FA-bd_dom"/>
</dbReference>
<evidence type="ECO:0000259" key="5">
    <source>
        <dbReference type="Pfam" id="PF00061"/>
    </source>
</evidence>
<feature type="chain" id="PRO_5046845866" description="Lipocalin/cytosolic fatty-acid binding domain-containing protein" evidence="4">
    <location>
        <begin position="16"/>
        <end position="199"/>
    </location>
</feature>
<comment type="similarity">
    <text evidence="1 3">Belongs to the calycin superfamily. Lipocalin family.</text>
</comment>
<dbReference type="PANTHER" id="PTHR10612:SF62">
    <property type="entry name" value="LIPOCALIN_CYTOSOLIC FATTY-ACID BINDING DOMAIN-CONTAINING PROTEIN"/>
    <property type="match status" value="1"/>
</dbReference>
<gene>
    <name evidence="6" type="ORF">IPOD504_LOCUS4876</name>
</gene>
<dbReference type="Gene3D" id="2.40.128.20">
    <property type="match status" value="1"/>
</dbReference>
<keyword evidence="2" id="KW-1015">Disulfide bond</keyword>
<dbReference type="PRINTS" id="PR01273">
    <property type="entry name" value="INVTBRTCOLOR"/>
</dbReference>
<organism evidence="6 7">
    <name type="scientific">Iphiclides podalirius</name>
    <name type="common">scarce swallowtail</name>
    <dbReference type="NCBI Taxonomy" id="110791"/>
    <lineage>
        <taxon>Eukaryota</taxon>
        <taxon>Metazoa</taxon>
        <taxon>Ecdysozoa</taxon>
        <taxon>Arthropoda</taxon>
        <taxon>Hexapoda</taxon>
        <taxon>Insecta</taxon>
        <taxon>Pterygota</taxon>
        <taxon>Neoptera</taxon>
        <taxon>Endopterygota</taxon>
        <taxon>Lepidoptera</taxon>
        <taxon>Glossata</taxon>
        <taxon>Ditrysia</taxon>
        <taxon>Papilionoidea</taxon>
        <taxon>Papilionidae</taxon>
        <taxon>Papilioninae</taxon>
        <taxon>Iphiclides</taxon>
    </lineage>
</organism>
<dbReference type="SUPFAM" id="SSF50814">
    <property type="entry name" value="Lipocalins"/>
    <property type="match status" value="1"/>
</dbReference>
<dbReference type="Proteomes" id="UP000837857">
    <property type="component" value="Chromosome 16"/>
</dbReference>
<dbReference type="InterPro" id="IPR003057">
    <property type="entry name" value="Invtbrt_color"/>
</dbReference>
<evidence type="ECO:0000313" key="6">
    <source>
        <dbReference type="EMBL" id="CAH2044977.1"/>
    </source>
</evidence>
<accession>A0ABN8I288</accession>
<evidence type="ECO:0000256" key="4">
    <source>
        <dbReference type="SAM" id="SignalP"/>
    </source>
</evidence>
<evidence type="ECO:0000313" key="7">
    <source>
        <dbReference type="Proteomes" id="UP000837857"/>
    </source>
</evidence>
<protein>
    <recommendedName>
        <fullName evidence="5">Lipocalin/cytosolic fatty-acid binding domain-containing protein</fullName>
    </recommendedName>
</protein>
<dbReference type="PIRSF" id="PIRSF036893">
    <property type="entry name" value="Lipocalin_ApoD"/>
    <property type="match status" value="1"/>
</dbReference>
<dbReference type="InterPro" id="IPR022271">
    <property type="entry name" value="Lipocalin_ApoD"/>
</dbReference>
<dbReference type="PANTHER" id="PTHR10612">
    <property type="entry name" value="APOLIPOPROTEIN D"/>
    <property type="match status" value="1"/>
</dbReference>
<keyword evidence="7" id="KW-1185">Reference proteome</keyword>
<name>A0ABN8I288_9NEOP</name>
<reference evidence="6" key="1">
    <citation type="submission" date="2022-03" db="EMBL/GenBank/DDBJ databases">
        <authorList>
            <person name="Martin H S."/>
        </authorList>
    </citation>
    <scope>NUCLEOTIDE SEQUENCE</scope>
</reference>
<dbReference type="Pfam" id="PF00061">
    <property type="entry name" value="Lipocalin"/>
    <property type="match status" value="1"/>
</dbReference>
<dbReference type="InterPro" id="IPR022272">
    <property type="entry name" value="Lipocalin_CS"/>
</dbReference>
<feature type="domain" description="Lipocalin/cytosolic fatty-acid binding" evidence="5">
    <location>
        <begin position="38"/>
        <end position="178"/>
    </location>
</feature>
<dbReference type="PROSITE" id="PS00213">
    <property type="entry name" value="LIPOCALIN"/>
    <property type="match status" value="1"/>
</dbReference>
<evidence type="ECO:0000256" key="1">
    <source>
        <dbReference type="ARBA" id="ARBA00006889"/>
    </source>
</evidence>
<feature type="signal peptide" evidence="4">
    <location>
        <begin position="1"/>
        <end position="15"/>
    </location>
</feature>
<keyword evidence="4" id="KW-0732">Signal</keyword>
<feature type="non-terminal residue" evidence="6">
    <location>
        <position position="1"/>
    </location>
</feature>
<evidence type="ECO:0000256" key="3">
    <source>
        <dbReference type="RuleBase" id="RU003695"/>
    </source>
</evidence>
<proteinExistence type="inferred from homology"/>